<comment type="caution">
    <text evidence="1">The sequence shown here is derived from an EMBL/GenBank/DDBJ whole genome shotgun (WGS) entry which is preliminary data.</text>
</comment>
<keyword evidence="2" id="KW-1185">Reference proteome</keyword>
<name>A0A409XTJ6_PSICY</name>
<accession>A0A409XTJ6</accession>
<evidence type="ECO:0000313" key="2">
    <source>
        <dbReference type="Proteomes" id="UP000283269"/>
    </source>
</evidence>
<dbReference type="AlphaFoldDB" id="A0A409XTJ6"/>
<protein>
    <submittedName>
        <fullName evidence="1">Uncharacterized protein</fullName>
    </submittedName>
</protein>
<dbReference type="Proteomes" id="UP000283269">
    <property type="component" value="Unassembled WGS sequence"/>
</dbReference>
<sequence length="221" mass="24485">MSTFEFPIPIPTSFQSSVISSNLNSVIIFTFLTDYRSGFARERNLNLIQEPYMYPGLCLVCDHSSMYPSYWLQNPHRVPSDLSNGIRHSSARLSHIVKVIIESAAVYSLTILAYAIQAALPITLENLLESPLLVEGYYFETIIVAVAVGHITLTQLNRLNVTVYVSHCVLAWQGMAPTVIAARIVLASEANITVMEQMTSISGLRVQSQSESFITHTTNTA</sequence>
<dbReference type="InParanoid" id="A0A409XTJ6"/>
<gene>
    <name evidence="1" type="ORF">CVT25_007888</name>
</gene>
<dbReference type="EMBL" id="NHYD01000455">
    <property type="protein sequence ID" value="PPQ94133.1"/>
    <property type="molecule type" value="Genomic_DNA"/>
</dbReference>
<proteinExistence type="predicted"/>
<evidence type="ECO:0000313" key="1">
    <source>
        <dbReference type="EMBL" id="PPQ94133.1"/>
    </source>
</evidence>
<reference evidence="1 2" key="1">
    <citation type="journal article" date="2018" name="Evol. Lett.">
        <title>Horizontal gene cluster transfer increased hallucinogenic mushroom diversity.</title>
        <authorList>
            <person name="Reynolds H.T."/>
            <person name="Vijayakumar V."/>
            <person name="Gluck-Thaler E."/>
            <person name="Korotkin H.B."/>
            <person name="Matheny P.B."/>
            <person name="Slot J.C."/>
        </authorList>
    </citation>
    <scope>NUCLEOTIDE SEQUENCE [LARGE SCALE GENOMIC DNA]</scope>
    <source>
        <strain evidence="1 2">2631</strain>
    </source>
</reference>
<organism evidence="1 2">
    <name type="scientific">Psilocybe cyanescens</name>
    <dbReference type="NCBI Taxonomy" id="93625"/>
    <lineage>
        <taxon>Eukaryota</taxon>
        <taxon>Fungi</taxon>
        <taxon>Dikarya</taxon>
        <taxon>Basidiomycota</taxon>
        <taxon>Agaricomycotina</taxon>
        <taxon>Agaricomycetes</taxon>
        <taxon>Agaricomycetidae</taxon>
        <taxon>Agaricales</taxon>
        <taxon>Agaricineae</taxon>
        <taxon>Strophariaceae</taxon>
        <taxon>Psilocybe</taxon>
    </lineage>
</organism>